<protein>
    <submittedName>
        <fullName evidence="4">Uncharacterized protein</fullName>
    </submittedName>
</protein>
<evidence type="ECO:0000313" key="5">
    <source>
        <dbReference type="Proteomes" id="UP001187192"/>
    </source>
</evidence>
<dbReference type="EMBL" id="BTGU01013668">
    <property type="protein sequence ID" value="GMN74929.1"/>
    <property type="molecule type" value="Genomic_DNA"/>
</dbReference>
<dbReference type="EMBL" id="BTGU01013666">
    <property type="protein sequence ID" value="GMN74925.1"/>
    <property type="molecule type" value="Genomic_DNA"/>
</dbReference>
<name>A0AA88EH92_FICCA</name>
<accession>A0AA88EH92</accession>
<dbReference type="Proteomes" id="UP001187192">
    <property type="component" value="Unassembled WGS sequence"/>
</dbReference>
<proteinExistence type="predicted"/>
<evidence type="ECO:0000313" key="3">
    <source>
        <dbReference type="EMBL" id="GMN74929.1"/>
    </source>
</evidence>
<evidence type="ECO:0000313" key="4">
    <source>
        <dbReference type="EMBL" id="GMN74934.1"/>
    </source>
</evidence>
<gene>
    <name evidence="1" type="ORF">TIFTF001_053945</name>
    <name evidence="2" type="ORF">TIFTF001_053946</name>
    <name evidence="3" type="ORF">TIFTF001_053947</name>
    <name evidence="4" type="ORF">TIFTF001_053948</name>
</gene>
<sequence length="120" mass="13075">MFGKPVQAGFFEFSSNSTCLGRQSNLSLPLNRCTVYPTGFTVHLVFPTTLMFTRALAPVHPSRVPPHQCPCAAVSLYHLAFGFAHPREADEASIGDLEPKTNPKADYPLFSSSGIFSATR</sequence>
<comment type="caution">
    <text evidence="4">The sequence shown here is derived from an EMBL/GenBank/DDBJ whole genome shotgun (WGS) entry which is preliminary data.</text>
</comment>
<dbReference type="AlphaFoldDB" id="A0AA88EH92"/>
<dbReference type="EMBL" id="BTGU01013669">
    <property type="protein sequence ID" value="GMN74934.1"/>
    <property type="molecule type" value="Genomic_DNA"/>
</dbReference>
<evidence type="ECO:0000313" key="1">
    <source>
        <dbReference type="EMBL" id="GMN74925.1"/>
    </source>
</evidence>
<reference evidence="4" key="1">
    <citation type="submission" date="2023-07" db="EMBL/GenBank/DDBJ databases">
        <title>draft genome sequence of fig (Ficus carica).</title>
        <authorList>
            <person name="Takahashi T."/>
            <person name="Nishimura K."/>
        </authorList>
    </citation>
    <scope>NUCLEOTIDE SEQUENCE</scope>
</reference>
<dbReference type="EMBL" id="BTGU01013667">
    <property type="protein sequence ID" value="GMN74927.1"/>
    <property type="molecule type" value="Genomic_DNA"/>
</dbReference>
<keyword evidence="5" id="KW-1185">Reference proteome</keyword>
<organism evidence="4 5">
    <name type="scientific">Ficus carica</name>
    <name type="common">Common fig</name>
    <dbReference type="NCBI Taxonomy" id="3494"/>
    <lineage>
        <taxon>Eukaryota</taxon>
        <taxon>Viridiplantae</taxon>
        <taxon>Streptophyta</taxon>
        <taxon>Embryophyta</taxon>
        <taxon>Tracheophyta</taxon>
        <taxon>Spermatophyta</taxon>
        <taxon>Magnoliopsida</taxon>
        <taxon>eudicotyledons</taxon>
        <taxon>Gunneridae</taxon>
        <taxon>Pentapetalae</taxon>
        <taxon>rosids</taxon>
        <taxon>fabids</taxon>
        <taxon>Rosales</taxon>
        <taxon>Moraceae</taxon>
        <taxon>Ficeae</taxon>
        <taxon>Ficus</taxon>
    </lineage>
</organism>
<evidence type="ECO:0000313" key="2">
    <source>
        <dbReference type="EMBL" id="GMN74927.1"/>
    </source>
</evidence>